<name>A0A2A7B776_9FIRM</name>
<dbReference type="GO" id="GO:0045493">
    <property type="term" value="P:xylan catabolic process"/>
    <property type="evidence" value="ECO:0007669"/>
    <property type="project" value="UniProtKB-KW"/>
</dbReference>
<dbReference type="OrthoDB" id="258610at2"/>
<dbReference type="InterPro" id="IPR050248">
    <property type="entry name" value="Polysacc_deacetylase_ArnD"/>
</dbReference>
<dbReference type="GO" id="GO:0016810">
    <property type="term" value="F:hydrolase activity, acting on carbon-nitrogen (but not peptide) bonds"/>
    <property type="evidence" value="ECO:0007669"/>
    <property type="project" value="InterPro"/>
</dbReference>
<dbReference type="PANTHER" id="PTHR10587:SF125">
    <property type="entry name" value="POLYSACCHARIDE DEACETYLASE YHEN-RELATED"/>
    <property type="match status" value="1"/>
</dbReference>
<proteinExistence type="predicted"/>
<dbReference type="PANTHER" id="PTHR10587">
    <property type="entry name" value="GLYCOSYL TRANSFERASE-RELATED"/>
    <property type="match status" value="1"/>
</dbReference>
<keyword evidence="2" id="KW-0326">Glycosidase</keyword>
<keyword evidence="2" id="KW-0624">Polysaccharide degradation</keyword>
<gene>
    <name evidence="2" type="ORF">CHR60_05820</name>
</gene>
<dbReference type="SUPFAM" id="SSF88713">
    <property type="entry name" value="Glycoside hydrolase/deacetylase"/>
    <property type="match status" value="1"/>
</dbReference>
<reference evidence="2 3" key="1">
    <citation type="journal article" date="2017" name="Front. Microbiol.">
        <title>New Insights into the Diversity of the Genus Faecalibacterium.</title>
        <authorList>
            <person name="Benevides L."/>
            <person name="Burman S."/>
            <person name="Martin R."/>
            <person name="Robert V."/>
            <person name="Thomas M."/>
            <person name="Miquel S."/>
            <person name="Chain F."/>
            <person name="Sokol H."/>
            <person name="Bermudez-Humaran L.G."/>
            <person name="Morrison M."/>
            <person name="Langella P."/>
            <person name="Azevedo V.A."/>
            <person name="Chatel J.M."/>
            <person name="Soares S."/>
        </authorList>
    </citation>
    <scope>NUCLEOTIDE SEQUENCE [LARGE SCALE GENOMIC DNA]</scope>
    <source>
        <strain evidence="2 3">AHMP21</strain>
    </source>
</reference>
<comment type="caution">
    <text evidence="2">The sequence shown here is derived from an EMBL/GenBank/DDBJ whole genome shotgun (WGS) entry which is preliminary data.</text>
</comment>
<evidence type="ECO:0000313" key="2">
    <source>
        <dbReference type="EMBL" id="PDX87264.1"/>
    </source>
</evidence>
<protein>
    <submittedName>
        <fullName evidence="2">Xylanase/chitin deacetylase</fullName>
    </submittedName>
</protein>
<dbReference type="CDD" id="cd10944">
    <property type="entry name" value="CE4_SmPgdA_like"/>
    <property type="match status" value="1"/>
</dbReference>
<keyword evidence="2" id="KW-0119">Carbohydrate metabolism</keyword>
<dbReference type="InterPro" id="IPR011330">
    <property type="entry name" value="Glyco_hydro/deAcase_b/a-brl"/>
</dbReference>
<dbReference type="EMBL" id="NOUV01000011">
    <property type="protein sequence ID" value="PDX87264.1"/>
    <property type="molecule type" value="Genomic_DNA"/>
</dbReference>
<dbReference type="Pfam" id="PF01522">
    <property type="entry name" value="Polysacc_deac_1"/>
    <property type="match status" value="1"/>
</dbReference>
<organism evidence="2 3">
    <name type="scientific">Faecalibacterium prausnitzii</name>
    <dbReference type="NCBI Taxonomy" id="853"/>
    <lineage>
        <taxon>Bacteria</taxon>
        <taxon>Bacillati</taxon>
        <taxon>Bacillota</taxon>
        <taxon>Clostridia</taxon>
        <taxon>Eubacteriales</taxon>
        <taxon>Oscillospiraceae</taxon>
        <taxon>Faecalibacterium</taxon>
    </lineage>
</organism>
<accession>A0A2A7B776</accession>
<dbReference type="Gene3D" id="3.20.20.370">
    <property type="entry name" value="Glycoside hydrolase/deacetylase"/>
    <property type="match status" value="1"/>
</dbReference>
<feature type="domain" description="NodB homology" evidence="1">
    <location>
        <begin position="73"/>
        <end position="270"/>
    </location>
</feature>
<evidence type="ECO:0000313" key="3">
    <source>
        <dbReference type="Proteomes" id="UP000220904"/>
    </source>
</evidence>
<dbReference type="RefSeq" id="WP_097792154.1">
    <property type="nucleotide sequence ID" value="NZ_NOUV01000011.1"/>
</dbReference>
<evidence type="ECO:0000259" key="1">
    <source>
        <dbReference type="PROSITE" id="PS51677"/>
    </source>
</evidence>
<dbReference type="GO" id="GO:0016798">
    <property type="term" value="F:hydrolase activity, acting on glycosyl bonds"/>
    <property type="evidence" value="ECO:0007669"/>
    <property type="project" value="UniProtKB-KW"/>
</dbReference>
<keyword evidence="2" id="KW-0378">Hydrolase</keyword>
<sequence length="279" mass="30280">MKVQKKFLLQSAILLFLGLGLGFGLGSFYASAPVIGCRENDLTPIPDEGFVSPAASEVPAGSVPETPPAPPDKWVCLTFDDGPSKTTPDILAALNAAGVRATFFVVATGYNEKYLPLLAEAEAAGHQIAFHSASHEYSDIYRSPDAYWQDLSLLKERIAPYVHTEGIRYLRFPGGSTNTVSRRYGGKGIMSELKAQAAEKGFTSVDWNVCAEDAVGGKPSASTIYRNVVRETGEQTQCIVLMHDSATTHTTAEALPDIIQWYRDQGFTFCRVEQVLPTP</sequence>
<dbReference type="AlphaFoldDB" id="A0A2A7B776"/>
<dbReference type="InterPro" id="IPR002509">
    <property type="entry name" value="NODB_dom"/>
</dbReference>
<dbReference type="PROSITE" id="PS51677">
    <property type="entry name" value="NODB"/>
    <property type="match status" value="1"/>
</dbReference>
<keyword evidence="2" id="KW-0858">Xylan degradation</keyword>
<dbReference type="Proteomes" id="UP000220904">
    <property type="component" value="Unassembled WGS sequence"/>
</dbReference>